<comment type="caution">
    <text evidence="7">The sequence shown here is derived from an EMBL/GenBank/DDBJ whole genome shotgun (WGS) entry which is preliminary data.</text>
</comment>
<dbReference type="GO" id="GO:0004519">
    <property type="term" value="F:endonuclease activity"/>
    <property type="evidence" value="ECO:0007669"/>
    <property type="project" value="UniProtKB-KW"/>
</dbReference>
<keyword evidence="2" id="KW-0227">DNA damage</keyword>
<dbReference type="SUPFAM" id="SSF53098">
    <property type="entry name" value="Ribonuclease H-like"/>
    <property type="match status" value="1"/>
</dbReference>
<evidence type="ECO:0000313" key="7">
    <source>
        <dbReference type="EMBL" id="MBP1906316.1"/>
    </source>
</evidence>
<evidence type="ECO:0000256" key="5">
    <source>
        <dbReference type="ARBA" id="ARBA00023172"/>
    </source>
</evidence>
<dbReference type="InterPro" id="IPR036397">
    <property type="entry name" value="RNaseH_sf"/>
</dbReference>
<dbReference type="Proteomes" id="UP001519272">
    <property type="component" value="Unassembled WGS sequence"/>
</dbReference>
<evidence type="ECO:0000256" key="4">
    <source>
        <dbReference type="ARBA" id="ARBA00023125"/>
    </source>
</evidence>
<dbReference type="InterPro" id="IPR012337">
    <property type="entry name" value="RNaseH-like_sf"/>
</dbReference>
<sequence>MRILFCDQSLLRFGFCLVELKEDYCEVINYGLLQLNGKIHYIERLIQIESWLVNYLRKHDIEQLVVEEIQFQRNVQTFRKLCVLQYVMEALCYKNSILYAKPLQVHVWRTNGVRKLLHLSNGSKMTLYEHLNRRLNYPDSFDTNQADAIGMAQYWCAQNTSIPFVLDNAKQIIIKDKGIC</sequence>
<keyword evidence="3" id="KW-0460">Magnesium</keyword>
<evidence type="ECO:0000256" key="2">
    <source>
        <dbReference type="ARBA" id="ARBA00022763"/>
    </source>
</evidence>
<keyword evidence="7" id="KW-0255">Endonuclease</keyword>
<organism evidence="7 8">
    <name type="scientific">Paenibacillus turicensis</name>
    <dbReference type="NCBI Taxonomy" id="160487"/>
    <lineage>
        <taxon>Bacteria</taxon>
        <taxon>Bacillati</taxon>
        <taxon>Bacillota</taxon>
        <taxon>Bacilli</taxon>
        <taxon>Bacillales</taxon>
        <taxon>Paenibacillaceae</taxon>
        <taxon>Paenibacillus</taxon>
    </lineage>
</organism>
<keyword evidence="5" id="KW-0233">DNA recombination</keyword>
<keyword evidence="8" id="KW-1185">Reference proteome</keyword>
<dbReference type="EMBL" id="JAGGKG010000014">
    <property type="protein sequence ID" value="MBP1906316.1"/>
    <property type="molecule type" value="Genomic_DNA"/>
</dbReference>
<evidence type="ECO:0000256" key="6">
    <source>
        <dbReference type="ARBA" id="ARBA00023204"/>
    </source>
</evidence>
<dbReference type="RefSeq" id="WP_210089911.1">
    <property type="nucleotide sequence ID" value="NZ_JAGGKG010000014.1"/>
</dbReference>
<evidence type="ECO:0000256" key="1">
    <source>
        <dbReference type="ARBA" id="ARBA00009518"/>
    </source>
</evidence>
<evidence type="ECO:0000256" key="3">
    <source>
        <dbReference type="ARBA" id="ARBA00022842"/>
    </source>
</evidence>
<protein>
    <submittedName>
        <fullName evidence="7">Holliday junction resolvasome RuvABC endonuclease subunit</fullName>
    </submittedName>
</protein>
<gene>
    <name evidence="7" type="ORF">J2Z32_002965</name>
</gene>
<dbReference type="Gene3D" id="3.30.420.10">
    <property type="entry name" value="Ribonuclease H-like superfamily/Ribonuclease H"/>
    <property type="match status" value="1"/>
</dbReference>
<keyword evidence="4" id="KW-0238">DNA-binding</keyword>
<proteinExistence type="inferred from homology"/>
<dbReference type="Pfam" id="PF02075">
    <property type="entry name" value="RuvC"/>
    <property type="match status" value="1"/>
</dbReference>
<accession>A0ABS4FUQ8</accession>
<keyword evidence="6" id="KW-0234">DNA repair</keyword>
<name>A0ABS4FUQ8_9BACL</name>
<keyword evidence="7" id="KW-0540">Nuclease</keyword>
<comment type="similarity">
    <text evidence="1">Belongs to the RuvC family.</text>
</comment>
<reference evidence="7 8" key="1">
    <citation type="submission" date="2021-03" db="EMBL/GenBank/DDBJ databases">
        <title>Genomic Encyclopedia of Type Strains, Phase IV (KMG-IV): sequencing the most valuable type-strain genomes for metagenomic binning, comparative biology and taxonomic classification.</title>
        <authorList>
            <person name="Goeker M."/>
        </authorList>
    </citation>
    <scope>NUCLEOTIDE SEQUENCE [LARGE SCALE GENOMIC DNA]</scope>
    <source>
        <strain evidence="7 8">DSM 14349</strain>
    </source>
</reference>
<evidence type="ECO:0000313" key="8">
    <source>
        <dbReference type="Proteomes" id="UP001519272"/>
    </source>
</evidence>
<keyword evidence="7" id="KW-0378">Hydrolase</keyword>
<dbReference type="InterPro" id="IPR002176">
    <property type="entry name" value="X-over_junc_endoDNase_RuvC"/>
</dbReference>